<organism evidence="1 2">
    <name type="scientific">Salinispira pacifica</name>
    <dbReference type="NCBI Taxonomy" id="1307761"/>
    <lineage>
        <taxon>Bacteria</taxon>
        <taxon>Pseudomonadati</taxon>
        <taxon>Spirochaetota</taxon>
        <taxon>Spirochaetia</taxon>
        <taxon>Spirochaetales</taxon>
        <taxon>Spirochaetaceae</taxon>
        <taxon>Salinispira</taxon>
    </lineage>
</organism>
<reference evidence="1 2" key="1">
    <citation type="journal article" date="2015" name="Stand. Genomic Sci.">
        <title>Complete genome sequence and description of Salinispira pacifica gen. nov., sp. nov., a novel spirochaete isolated form a hypersaline microbial mat.</title>
        <authorList>
            <person name="Ben Hania W."/>
            <person name="Joseph M."/>
            <person name="Schumann P."/>
            <person name="Bunk B."/>
            <person name="Fiebig A."/>
            <person name="Sproer C."/>
            <person name="Klenk H.P."/>
            <person name="Fardeau M.L."/>
            <person name="Spring S."/>
        </authorList>
    </citation>
    <scope>NUCLEOTIDE SEQUENCE [LARGE SCALE GENOMIC DNA]</scope>
    <source>
        <strain evidence="1 2">L21-RPul-D2</strain>
    </source>
</reference>
<gene>
    <name evidence="1" type="ORF">L21SP2_0692</name>
</gene>
<evidence type="ECO:0000313" key="2">
    <source>
        <dbReference type="Proteomes" id="UP000018680"/>
    </source>
</evidence>
<dbReference type="KEGG" id="slr:L21SP2_0692"/>
<name>V5WF04_9SPIO</name>
<evidence type="ECO:0000313" key="1">
    <source>
        <dbReference type="EMBL" id="AHC14119.1"/>
    </source>
</evidence>
<accession>V5WF04</accession>
<dbReference type="RefSeq" id="WP_024267050.1">
    <property type="nucleotide sequence ID" value="NC_023035.1"/>
</dbReference>
<dbReference type="AlphaFoldDB" id="V5WF04"/>
<protein>
    <submittedName>
        <fullName evidence="1">Uncharacterized protein</fullName>
    </submittedName>
</protein>
<sequence length="291" mass="33135">MYKSINQVFLNFKLTRQGMVSVISFALTRPGHAVDVFPDAANLFPYPAVKVIYSAPMINLSFFTDLMVLPLRAILFVPSIVQGPSRQKLLRSIWNVTGTIEDAVRLLNTYYPHEKSEGRAVLEQLSTGSRDCGHVALLCDLDFRSFHDDAFISMWIDRARKEEYRNQPMLSYLELLICDPQSDARRALELSGLILDRGDFPPVVSYTALYNRLLAYISLGMLEEAKSIADQVCSIREDNNSLYLQMILRYARGETDMDDLAKRMQFRDDRHKNVVFAMARKAGSMEAADDI</sequence>
<dbReference type="EMBL" id="CP006939">
    <property type="protein sequence ID" value="AHC14119.1"/>
    <property type="molecule type" value="Genomic_DNA"/>
</dbReference>
<keyword evidence="2" id="KW-1185">Reference proteome</keyword>
<proteinExistence type="predicted"/>
<dbReference type="STRING" id="1307761.L21SP2_0692"/>
<dbReference type="Proteomes" id="UP000018680">
    <property type="component" value="Chromosome"/>
</dbReference>
<dbReference type="HOGENOM" id="CLU_956106_0_0_12"/>